<protein>
    <submittedName>
        <fullName evidence="2">Uncharacterized protein</fullName>
    </submittedName>
</protein>
<name>A0AAN6WK66_9PEZI</name>
<accession>A0AAN6WK66</accession>
<feature type="transmembrane region" description="Helical" evidence="1">
    <location>
        <begin position="39"/>
        <end position="59"/>
    </location>
</feature>
<feature type="transmembrane region" description="Helical" evidence="1">
    <location>
        <begin position="122"/>
        <end position="146"/>
    </location>
</feature>
<keyword evidence="1" id="KW-0472">Membrane</keyword>
<gene>
    <name evidence="2" type="ORF">QBC36DRAFT_641</name>
</gene>
<proteinExistence type="predicted"/>
<keyword evidence="1" id="KW-1133">Transmembrane helix</keyword>
<dbReference type="EMBL" id="MU866083">
    <property type="protein sequence ID" value="KAK4181857.1"/>
    <property type="molecule type" value="Genomic_DNA"/>
</dbReference>
<dbReference type="Proteomes" id="UP001302321">
    <property type="component" value="Unassembled WGS sequence"/>
</dbReference>
<evidence type="ECO:0000256" key="1">
    <source>
        <dbReference type="SAM" id="Phobius"/>
    </source>
</evidence>
<reference evidence="2" key="2">
    <citation type="submission" date="2023-05" db="EMBL/GenBank/DDBJ databases">
        <authorList>
            <consortium name="Lawrence Berkeley National Laboratory"/>
            <person name="Steindorff A."/>
            <person name="Hensen N."/>
            <person name="Bonometti L."/>
            <person name="Westerberg I."/>
            <person name="Brannstrom I.O."/>
            <person name="Guillou S."/>
            <person name="Cros-Aarteil S."/>
            <person name="Calhoun S."/>
            <person name="Haridas S."/>
            <person name="Kuo A."/>
            <person name="Mondo S."/>
            <person name="Pangilinan J."/>
            <person name="Riley R."/>
            <person name="Labutti K."/>
            <person name="Andreopoulos B."/>
            <person name="Lipzen A."/>
            <person name="Chen C."/>
            <person name="Yanf M."/>
            <person name="Daum C."/>
            <person name="Ng V."/>
            <person name="Clum A."/>
            <person name="Ohm R."/>
            <person name="Martin F."/>
            <person name="Silar P."/>
            <person name="Natvig D."/>
            <person name="Lalanne C."/>
            <person name="Gautier V."/>
            <person name="Ament-Velasquez S.L."/>
            <person name="Kruys A."/>
            <person name="Hutchinson M.I."/>
            <person name="Powell A.J."/>
            <person name="Barry K."/>
            <person name="Miller A.N."/>
            <person name="Grigoriev I.V."/>
            <person name="Debuchy R."/>
            <person name="Gladieux P."/>
            <person name="Thoren M.H."/>
            <person name="Johannesson H."/>
        </authorList>
    </citation>
    <scope>NUCLEOTIDE SEQUENCE</scope>
    <source>
        <strain evidence="2">CBS 892.96</strain>
    </source>
</reference>
<organism evidence="2 3">
    <name type="scientific">Triangularia setosa</name>
    <dbReference type="NCBI Taxonomy" id="2587417"/>
    <lineage>
        <taxon>Eukaryota</taxon>
        <taxon>Fungi</taxon>
        <taxon>Dikarya</taxon>
        <taxon>Ascomycota</taxon>
        <taxon>Pezizomycotina</taxon>
        <taxon>Sordariomycetes</taxon>
        <taxon>Sordariomycetidae</taxon>
        <taxon>Sordariales</taxon>
        <taxon>Podosporaceae</taxon>
        <taxon>Triangularia</taxon>
    </lineage>
</organism>
<keyword evidence="1" id="KW-0812">Transmembrane</keyword>
<evidence type="ECO:0000313" key="2">
    <source>
        <dbReference type="EMBL" id="KAK4181857.1"/>
    </source>
</evidence>
<sequence length="346" mass="37592">MAPKKFIIPRAFNWLLPAQGVVAAVAIYSSIYVFGVGTIPMILAVVAAGIHFLLGLYFCLTQPLPGHYHKIIVPIFLVIAAGVWAACLYYFAKQVDLLLTYPSLALVWEKTEQPLTATWSKVGLATAALNVFIDLALLVIFILSILDQRPSKPAVLPTISAPQQQQQQQQSYYSSHHHFTTPVSLPQHHTNIPPVPPIPSTYCSGPFVSVTPSSPPPIPQNRIDVIRQLCALQHPATGSWSYSAELAQLLKICGISPSSPAAQPHEVTTLTHACLSELLHQVYAAAVQQQKHQQHGKEHGEQGLGPAELSSLQDINWDLGWAKLAVERAVSWLNSAGGQRGVGIGR</sequence>
<reference evidence="2" key="1">
    <citation type="journal article" date="2023" name="Mol. Phylogenet. Evol.">
        <title>Genome-scale phylogeny and comparative genomics of the fungal order Sordariales.</title>
        <authorList>
            <person name="Hensen N."/>
            <person name="Bonometti L."/>
            <person name="Westerberg I."/>
            <person name="Brannstrom I.O."/>
            <person name="Guillou S."/>
            <person name="Cros-Aarteil S."/>
            <person name="Calhoun S."/>
            <person name="Haridas S."/>
            <person name="Kuo A."/>
            <person name="Mondo S."/>
            <person name="Pangilinan J."/>
            <person name="Riley R."/>
            <person name="LaButti K."/>
            <person name="Andreopoulos B."/>
            <person name="Lipzen A."/>
            <person name="Chen C."/>
            <person name="Yan M."/>
            <person name="Daum C."/>
            <person name="Ng V."/>
            <person name="Clum A."/>
            <person name="Steindorff A."/>
            <person name="Ohm R.A."/>
            <person name="Martin F."/>
            <person name="Silar P."/>
            <person name="Natvig D.O."/>
            <person name="Lalanne C."/>
            <person name="Gautier V."/>
            <person name="Ament-Velasquez S.L."/>
            <person name="Kruys A."/>
            <person name="Hutchinson M.I."/>
            <person name="Powell A.J."/>
            <person name="Barry K."/>
            <person name="Miller A.N."/>
            <person name="Grigoriev I.V."/>
            <person name="Debuchy R."/>
            <person name="Gladieux P."/>
            <person name="Hiltunen Thoren M."/>
            <person name="Johannesson H."/>
        </authorList>
    </citation>
    <scope>NUCLEOTIDE SEQUENCE</scope>
    <source>
        <strain evidence="2">CBS 892.96</strain>
    </source>
</reference>
<comment type="caution">
    <text evidence="2">The sequence shown here is derived from an EMBL/GenBank/DDBJ whole genome shotgun (WGS) entry which is preliminary data.</text>
</comment>
<evidence type="ECO:0000313" key="3">
    <source>
        <dbReference type="Proteomes" id="UP001302321"/>
    </source>
</evidence>
<dbReference type="AlphaFoldDB" id="A0AAN6WK66"/>
<feature type="transmembrane region" description="Helical" evidence="1">
    <location>
        <begin position="71"/>
        <end position="92"/>
    </location>
</feature>
<keyword evidence="3" id="KW-1185">Reference proteome</keyword>
<feature type="transmembrane region" description="Helical" evidence="1">
    <location>
        <begin position="12"/>
        <end position="33"/>
    </location>
</feature>